<dbReference type="Proteomes" id="UP001519271">
    <property type="component" value="Unassembled WGS sequence"/>
</dbReference>
<reference evidence="2 3" key="1">
    <citation type="submission" date="2021-03" db="EMBL/GenBank/DDBJ databases">
        <title>Genomic Encyclopedia of Type Strains, Phase IV (KMG-IV): sequencing the most valuable type-strain genomes for metagenomic binning, comparative biology and taxonomic classification.</title>
        <authorList>
            <person name="Goeker M."/>
        </authorList>
    </citation>
    <scope>NUCLEOTIDE SEQUENCE [LARGE SCALE GENOMIC DNA]</scope>
    <source>
        <strain evidence="2 3">DSM 6139</strain>
    </source>
</reference>
<dbReference type="RefSeq" id="WP_209459463.1">
    <property type="nucleotide sequence ID" value="NZ_JAGGKC010000012.1"/>
</dbReference>
<evidence type="ECO:0000313" key="2">
    <source>
        <dbReference type="EMBL" id="MBP1919258.1"/>
    </source>
</evidence>
<keyword evidence="3" id="KW-1185">Reference proteome</keyword>
<proteinExistence type="predicted"/>
<evidence type="ECO:0000256" key="1">
    <source>
        <dbReference type="SAM" id="MobiDB-lite"/>
    </source>
</evidence>
<name>A0ABS4G3Y5_9CLOT</name>
<sequence>MKVKKNANKAGRTIGRALSATVEFTGDAIGLAALRMDRKELAYKAITGSRTVGEEGRKFIETTFNAAGELLEEAVSEIDVEDLKEKVDKAKESVGHITINIKDAIMDKAGSFSRTETRIYGDSSHFYGESDKIEPEGEEESGGIRFELGNDED</sequence>
<evidence type="ECO:0000313" key="3">
    <source>
        <dbReference type="Proteomes" id="UP001519271"/>
    </source>
</evidence>
<organism evidence="2 3">
    <name type="scientific">Youngiibacter multivorans</name>
    <dbReference type="NCBI Taxonomy" id="937251"/>
    <lineage>
        <taxon>Bacteria</taxon>
        <taxon>Bacillati</taxon>
        <taxon>Bacillota</taxon>
        <taxon>Clostridia</taxon>
        <taxon>Eubacteriales</taxon>
        <taxon>Clostridiaceae</taxon>
        <taxon>Youngiibacter</taxon>
    </lineage>
</organism>
<dbReference type="EMBL" id="JAGGKC010000012">
    <property type="protein sequence ID" value="MBP1919258.1"/>
    <property type="molecule type" value="Genomic_DNA"/>
</dbReference>
<protein>
    <submittedName>
        <fullName evidence="2">Uncharacterized protein</fullName>
    </submittedName>
</protein>
<accession>A0ABS4G3Y5</accession>
<comment type="caution">
    <text evidence="2">The sequence shown here is derived from an EMBL/GenBank/DDBJ whole genome shotgun (WGS) entry which is preliminary data.</text>
</comment>
<feature type="region of interest" description="Disordered" evidence="1">
    <location>
        <begin position="123"/>
        <end position="153"/>
    </location>
</feature>
<gene>
    <name evidence="2" type="ORF">J2Z34_001746</name>
</gene>